<feature type="transmembrane region" description="Helical" evidence="7">
    <location>
        <begin position="142"/>
        <end position="164"/>
    </location>
</feature>
<comment type="subcellular location">
    <subcellularLocation>
        <location evidence="1">Membrane</location>
        <topology evidence="1">Multi-pass membrane protein</topology>
    </subcellularLocation>
</comment>
<evidence type="ECO:0000256" key="3">
    <source>
        <dbReference type="ARBA" id="ARBA00022692"/>
    </source>
</evidence>
<reference evidence="8" key="2">
    <citation type="submission" date="2009-03" db="EMBL/GenBank/DDBJ databases">
        <authorList>
            <person name="Gang L."/>
        </authorList>
    </citation>
    <scope>NUCLEOTIDE SEQUENCE</scope>
    <source>
        <strain evidence="8">Anhui</strain>
    </source>
</reference>
<comment type="similarity">
    <text evidence="2">Belongs to the bile acid:sodium symporter (BASS) (TC 2.A.28) family.</text>
</comment>
<accession>C1LF52</accession>
<dbReference type="PANTHER" id="PTHR10361:SF28">
    <property type="entry name" value="P3 PROTEIN-RELATED"/>
    <property type="match status" value="1"/>
</dbReference>
<keyword evidence="4" id="KW-0769">Symport</keyword>
<evidence type="ECO:0000313" key="8">
    <source>
        <dbReference type="EMBL" id="CAX73330.1"/>
    </source>
</evidence>
<dbReference type="GO" id="GO:0016020">
    <property type="term" value="C:membrane"/>
    <property type="evidence" value="ECO:0007669"/>
    <property type="project" value="UniProtKB-SubCell"/>
</dbReference>
<dbReference type="InterPro" id="IPR002657">
    <property type="entry name" value="BilAc:Na_symport/Acr3"/>
</dbReference>
<dbReference type="Pfam" id="PF01758">
    <property type="entry name" value="SBF"/>
    <property type="match status" value="1"/>
</dbReference>
<feature type="transmembrane region" description="Helical" evidence="7">
    <location>
        <begin position="12"/>
        <end position="30"/>
    </location>
</feature>
<reference evidence="8" key="1">
    <citation type="journal article" date="2009" name="Nature">
        <title>The Schistosoma japonicum genome reveals features of host-parasite interplay.</title>
        <authorList>
            <person name="Liu F."/>
            <person name="Zhou Y."/>
            <person name="Wang Z.Q."/>
            <person name="Lu G."/>
            <person name="Zheng H."/>
            <person name="Brindley P.J."/>
            <person name="McManus D.P."/>
            <person name="Blair D."/>
            <person name="Zhang Q.H."/>
            <person name="Zhong Y."/>
            <person name="Wang S."/>
            <person name="Han Z.G."/>
            <person name="Chen Z."/>
        </authorList>
    </citation>
    <scope>NUCLEOTIDE SEQUENCE</scope>
    <source>
        <strain evidence="8">Anhui</strain>
    </source>
</reference>
<dbReference type="InterPro" id="IPR004710">
    <property type="entry name" value="Bilac:Na_transpt"/>
</dbReference>
<dbReference type="InterPro" id="IPR038770">
    <property type="entry name" value="Na+/solute_symporter_sf"/>
</dbReference>
<proteinExistence type="evidence at transcript level"/>
<keyword evidence="6 7" id="KW-0472">Membrane</keyword>
<dbReference type="PANTHER" id="PTHR10361">
    <property type="entry name" value="SODIUM-BILE ACID COTRANSPORTER"/>
    <property type="match status" value="1"/>
</dbReference>
<evidence type="ECO:0000256" key="5">
    <source>
        <dbReference type="ARBA" id="ARBA00022989"/>
    </source>
</evidence>
<sequence length="355" mass="39865">MGLICIVVMVSNLRIVIILSIANILLSYALPYSDSAPQQFGLIYDEKTKCARQRYRLKHSEGNTSSSVYTYDYHDKIDGIHVVISISKKNLEFVDDYNIKPVLCLVNYSSNVPLALSYDLDFTLSAELINKSWYWLPPSSEASTIISVHILPKLLGLDYLVFWIRKAKRNPQYNSPTQWFHNDSDSLKKQYFSSLVTEQPKVTLFGDPNANDDNENNTLGFPVIVIADKGIGHLAFRILVIIMVTTFTFTMGCELDISLMVHHFKKPIPVSIGFFCQFFFMPLIALSIGKVIPIRPEFDFGLLTIGCSPGGGVSNAWSLLLGGDINLSILMTFISSFSALFHGRQSISDGDWYLT</sequence>
<feature type="transmembrane region" description="Helical" evidence="7">
    <location>
        <begin position="238"/>
        <end position="262"/>
    </location>
</feature>
<evidence type="ECO:0000256" key="7">
    <source>
        <dbReference type="SAM" id="Phobius"/>
    </source>
</evidence>
<feature type="transmembrane region" description="Helical" evidence="7">
    <location>
        <begin position="268"/>
        <end position="288"/>
    </location>
</feature>
<protein>
    <recommendedName>
        <fullName evidence="9">Solute carrier family 10 member 6</fullName>
    </recommendedName>
</protein>
<dbReference type="Gene3D" id="1.20.1530.20">
    <property type="match status" value="1"/>
</dbReference>
<dbReference type="GO" id="GO:0015293">
    <property type="term" value="F:symporter activity"/>
    <property type="evidence" value="ECO:0007669"/>
    <property type="project" value="UniProtKB-KW"/>
</dbReference>
<evidence type="ECO:0000256" key="4">
    <source>
        <dbReference type="ARBA" id="ARBA00022847"/>
    </source>
</evidence>
<dbReference type="EMBL" id="FN317599">
    <property type="protein sequence ID" value="CAX73330.1"/>
    <property type="molecule type" value="mRNA"/>
</dbReference>
<evidence type="ECO:0000256" key="1">
    <source>
        <dbReference type="ARBA" id="ARBA00004141"/>
    </source>
</evidence>
<keyword evidence="4" id="KW-0813">Transport</keyword>
<evidence type="ECO:0008006" key="9">
    <source>
        <dbReference type="Google" id="ProtNLM"/>
    </source>
</evidence>
<organism evidence="8">
    <name type="scientific">Schistosoma japonicum</name>
    <name type="common">Blood fluke</name>
    <dbReference type="NCBI Taxonomy" id="6182"/>
    <lineage>
        <taxon>Eukaryota</taxon>
        <taxon>Metazoa</taxon>
        <taxon>Spiralia</taxon>
        <taxon>Lophotrochozoa</taxon>
        <taxon>Platyhelminthes</taxon>
        <taxon>Trematoda</taxon>
        <taxon>Digenea</taxon>
        <taxon>Strigeidida</taxon>
        <taxon>Schistosomatoidea</taxon>
        <taxon>Schistosomatidae</taxon>
        <taxon>Schistosoma</taxon>
    </lineage>
</organism>
<keyword evidence="5 7" id="KW-1133">Transmembrane helix</keyword>
<evidence type="ECO:0000256" key="2">
    <source>
        <dbReference type="ARBA" id="ARBA00006528"/>
    </source>
</evidence>
<keyword evidence="3 7" id="KW-0812">Transmembrane</keyword>
<dbReference type="AlphaFoldDB" id="C1LF52"/>
<evidence type="ECO:0000256" key="6">
    <source>
        <dbReference type="ARBA" id="ARBA00023136"/>
    </source>
</evidence>
<name>C1LF52_SCHJA</name>